<dbReference type="AlphaFoldDB" id="A0A7S3LQX4"/>
<feature type="region of interest" description="Disordered" evidence="1">
    <location>
        <begin position="383"/>
        <end position="415"/>
    </location>
</feature>
<keyword evidence="2" id="KW-0812">Transmembrane</keyword>
<feature type="transmembrane region" description="Helical" evidence="2">
    <location>
        <begin position="70"/>
        <end position="89"/>
    </location>
</feature>
<dbReference type="InterPro" id="IPR027417">
    <property type="entry name" value="P-loop_NTPase"/>
</dbReference>
<evidence type="ECO:0000256" key="1">
    <source>
        <dbReference type="SAM" id="MobiDB-lite"/>
    </source>
</evidence>
<keyword evidence="2" id="KW-0472">Membrane</keyword>
<dbReference type="SUPFAM" id="SSF52540">
    <property type="entry name" value="P-loop containing nucleoside triphosphate hydrolases"/>
    <property type="match status" value="1"/>
</dbReference>
<dbReference type="Gene3D" id="3.40.50.300">
    <property type="entry name" value="P-loop containing nucleotide triphosphate hydrolases"/>
    <property type="match status" value="1"/>
</dbReference>
<evidence type="ECO:0000256" key="2">
    <source>
        <dbReference type="SAM" id="Phobius"/>
    </source>
</evidence>
<sequence>MPWLVKDSLNPRDNIFFVHVPRCGGTSLVTYFNVRQRCRKGRSCYHKFGLLYFFYRYELLLQYNYPLNTWENWLGVFEIFLSLILYLFVPFYQDRNECSRYICAPGVAAYALWASALFMMTCSTFIFTASVTGRNTFMRRLYQVVVGRILCGFTSSEEWVTGTNHQGWLIHFTAEKCLRYGFLSEDDFRDINTVAIVRNPFSRMVSIYSYNQVGLCCESFETFMKRWCKKYEVYKVTGRTDEWDVYCHVLPQFEYTHNMSDQIIKCIVRQEDVNQVGIDEKNFLTNIPKCIRDALGNMPKINRRKRPQPWWEYYTQETMDMVIDMYGRDFVQFGYDTNIKERPDLKPKAIPDSVHDEVIPIVKDEASLQFKSFKTITGFYKGDGDDDVLPKGAGRDEDEYEPQETDSLLLDTSIL</sequence>
<evidence type="ECO:0000313" key="3">
    <source>
        <dbReference type="EMBL" id="CAE0436789.1"/>
    </source>
</evidence>
<keyword evidence="2" id="KW-1133">Transmembrane helix</keyword>
<organism evidence="3">
    <name type="scientific">Aplanochytrium stocchinoi</name>
    <dbReference type="NCBI Taxonomy" id="215587"/>
    <lineage>
        <taxon>Eukaryota</taxon>
        <taxon>Sar</taxon>
        <taxon>Stramenopiles</taxon>
        <taxon>Bigyra</taxon>
        <taxon>Labyrinthulomycetes</taxon>
        <taxon>Thraustochytrida</taxon>
        <taxon>Thraustochytriidae</taxon>
        <taxon>Aplanochytrium</taxon>
    </lineage>
</organism>
<accession>A0A7S3LQX4</accession>
<gene>
    <name evidence="3" type="ORF">ASTO00021_LOCUS7038</name>
</gene>
<name>A0A7S3LQX4_9STRA</name>
<feature type="transmembrane region" description="Helical" evidence="2">
    <location>
        <begin position="101"/>
        <end position="127"/>
    </location>
</feature>
<proteinExistence type="predicted"/>
<reference evidence="3" key="1">
    <citation type="submission" date="2021-01" db="EMBL/GenBank/DDBJ databases">
        <authorList>
            <person name="Corre E."/>
            <person name="Pelletier E."/>
            <person name="Niang G."/>
            <person name="Scheremetjew M."/>
            <person name="Finn R."/>
            <person name="Kale V."/>
            <person name="Holt S."/>
            <person name="Cochrane G."/>
            <person name="Meng A."/>
            <person name="Brown T."/>
            <person name="Cohen L."/>
        </authorList>
    </citation>
    <scope>NUCLEOTIDE SEQUENCE</scope>
    <source>
        <strain evidence="3">GSBS06</strain>
    </source>
</reference>
<dbReference type="EMBL" id="HBIN01009441">
    <property type="protein sequence ID" value="CAE0436789.1"/>
    <property type="molecule type" value="Transcribed_RNA"/>
</dbReference>
<evidence type="ECO:0008006" key="4">
    <source>
        <dbReference type="Google" id="ProtNLM"/>
    </source>
</evidence>
<protein>
    <recommendedName>
        <fullName evidence="4">Sulfotransferase domain-containing protein</fullName>
    </recommendedName>
</protein>